<sequence>MSGERIFTLQKMLKIEKVSNAIEYKSIDNMNKMVRDKSEALFEQLHQIRDLENSIALLLADRVGTLSVGTITSGRVVTDYFDQTGSRTTDQSIVFYPLMADREKIERLIRLLRQHPDVLASTLLVRPQYMSSSLAKEASLSHSIISIYGNCITANDEYLFLQLIKTIIDREFDVFIQDPKNIDPSTRLPSTSSFSQMEHYAYVLLNAHLSITYTTPYITILLDIIESIVSNKYFSFGDDPPGGSREASQPPPSRQSEQYKQEILDSEAFEFICRVVDQVDKIPYALRWLSKHIIDLGRYLIPLEGSSGNIPTSLDKLTESDKLTIFYTIFGNLLIPILIKPDQFIGIDTRSNVKNNLSRLAKRITLFMTDPQSIPDRLSKILLTKIDQFNQHILNVEDLNDYFKVPKNFNQNDYKIPISMLDLLKILEAIESKKDTFKDQNDISPETLECIKLAQEIKPIINFNHGFRFIHLTIVGHDELKPEKKNLSMEENLIKLVKNQLKQSLLMLSQLCGCSISNNIITILNTQQNRNMDSKFPLILQETIQSLNRLPTNYQQDDFKLLLDEIFKDMDNEQKKIEWEKARILNRLCDLDDQLELNVKSQTKILIDSLVFFKLKCISQEETFITNQEMLVKAVKIITEKKELCHCNIIKRFLNPPKVGEIIIDCKVCQSLSNLLSNVLRRPKEELKASWPGSMKGLKKALFSLEKSIISQLYNEIFMFSENDATFSSKLNSLRYELTPKSFCIDETIYGNLLPFETAQQQLRKLSLFRSPHDKIQIIMDTWSIVTNMMKSLGQEFAPECYNDIMAFVIYKANVQQLLSNIQFIQLYASPESLEDHESQWLFTFIGSVSHLDNIVEEHLKNHA</sequence>
<dbReference type="Pfam" id="PF02204">
    <property type="entry name" value="VPS9"/>
    <property type="match status" value="1"/>
</dbReference>
<organism evidence="8 9">
    <name type="scientific">Cavenderia fasciculata</name>
    <name type="common">Slime mold</name>
    <name type="synonym">Dictyostelium fasciculatum</name>
    <dbReference type="NCBI Taxonomy" id="261658"/>
    <lineage>
        <taxon>Eukaryota</taxon>
        <taxon>Amoebozoa</taxon>
        <taxon>Evosea</taxon>
        <taxon>Eumycetozoa</taxon>
        <taxon>Dictyostelia</taxon>
        <taxon>Acytosteliales</taxon>
        <taxon>Cavenderiaceae</taxon>
        <taxon>Cavenderia</taxon>
    </lineage>
</organism>
<evidence type="ECO:0000259" key="6">
    <source>
        <dbReference type="PROSITE" id="PS50018"/>
    </source>
</evidence>
<comment type="subcellular location">
    <subcellularLocation>
        <location evidence="1">Membrane</location>
        <topology evidence="1">Peripheral membrane protein</topology>
    </subcellularLocation>
</comment>
<dbReference type="KEGG" id="dfa:DFA_09116"/>
<dbReference type="InterPro" id="IPR037191">
    <property type="entry name" value="VPS9_dom_sf"/>
</dbReference>
<evidence type="ECO:0000256" key="1">
    <source>
        <dbReference type="ARBA" id="ARBA00004170"/>
    </source>
</evidence>
<dbReference type="RefSeq" id="XP_004354969.1">
    <property type="nucleotide sequence ID" value="XM_004354917.1"/>
</dbReference>
<dbReference type="InterPro" id="IPR008936">
    <property type="entry name" value="Rho_GTPase_activation_prot"/>
</dbReference>
<accession>F4Q6Q9</accession>
<dbReference type="InterPro" id="IPR001936">
    <property type="entry name" value="RasGAP_dom"/>
</dbReference>
<dbReference type="InterPro" id="IPR045046">
    <property type="entry name" value="Vps9-like"/>
</dbReference>
<dbReference type="OMA" id="KRITIWE"/>
<dbReference type="PANTHER" id="PTHR23101">
    <property type="entry name" value="RAB GDP/GTP EXCHANGE FACTOR"/>
    <property type="match status" value="1"/>
</dbReference>
<dbReference type="GeneID" id="14868625"/>
<dbReference type="SUPFAM" id="SSF109993">
    <property type="entry name" value="VPS9 domain"/>
    <property type="match status" value="1"/>
</dbReference>
<evidence type="ECO:0000256" key="2">
    <source>
        <dbReference type="ARBA" id="ARBA00008489"/>
    </source>
</evidence>
<dbReference type="Proteomes" id="UP000007797">
    <property type="component" value="Unassembled WGS sequence"/>
</dbReference>
<dbReference type="SMART" id="SM00167">
    <property type="entry name" value="VPS9"/>
    <property type="match status" value="1"/>
</dbReference>
<reference evidence="9" key="1">
    <citation type="journal article" date="2011" name="Genome Res.">
        <title>Phylogeny-wide analysis of social amoeba genomes highlights ancient origins for complex intercellular communication.</title>
        <authorList>
            <person name="Heidel A.J."/>
            <person name="Lawal H.M."/>
            <person name="Felder M."/>
            <person name="Schilde C."/>
            <person name="Helps N.R."/>
            <person name="Tunggal B."/>
            <person name="Rivero F."/>
            <person name="John U."/>
            <person name="Schleicher M."/>
            <person name="Eichinger L."/>
            <person name="Platzer M."/>
            <person name="Noegel A.A."/>
            <person name="Schaap P."/>
            <person name="Gloeckner G."/>
        </authorList>
    </citation>
    <scope>NUCLEOTIDE SEQUENCE [LARGE SCALE GENOMIC DNA]</scope>
    <source>
        <strain evidence="9">SH3</strain>
    </source>
</reference>
<proteinExistence type="inferred from homology"/>
<gene>
    <name evidence="8" type="ORF">DFA_09116</name>
</gene>
<evidence type="ECO:0000256" key="4">
    <source>
        <dbReference type="ARBA" id="ARBA00022658"/>
    </source>
</evidence>
<dbReference type="GO" id="GO:0031267">
    <property type="term" value="F:small GTPase binding"/>
    <property type="evidence" value="ECO:0007669"/>
    <property type="project" value="TreeGrafter"/>
</dbReference>
<name>F4Q6Q9_CACFS</name>
<evidence type="ECO:0000313" key="9">
    <source>
        <dbReference type="Proteomes" id="UP000007797"/>
    </source>
</evidence>
<dbReference type="Gene3D" id="1.20.1050.80">
    <property type="entry name" value="VPS9 domain"/>
    <property type="match status" value="1"/>
</dbReference>
<comment type="similarity">
    <text evidence="2">Belongs to the GAPVD1 family.</text>
</comment>
<evidence type="ECO:0000259" key="7">
    <source>
        <dbReference type="PROSITE" id="PS51205"/>
    </source>
</evidence>
<dbReference type="AlphaFoldDB" id="F4Q6Q9"/>
<dbReference type="PROSITE" id="PS51205">
    <property type="entry name" value="VPS9"/>
    <property type="match status" value="1"/>
</dbReference>
<dbReference type="STRING" id="1054147.F4Q6Q9"/>
<dbReference type="GO" id="GO:0030139">
    <property type="term" value="C:endocytic vesicle"/>
    <property type="evidence" value="ECO:0007669"/>
    <property type="project" value="TreeGrafter"/>
</dbReference>
<keyword evidence="3" id="KW-0254">Endocytosis</keyword>
<dbReference type="GO" id="GO:0005829">
    <property type="term" value="C:cytosol"/>
    <property type="evidence" value="ECO:0007669"/>
    <property type="project" value="TreeGrafter"/>
</dbReference>
<dbReference type="Gene3D" id="1.10.506.10">
    <property type="entry name" value="GTPase Activation - p120gap, domain 1"/>
    <property type="match status" value="1"/>
</dbReference>
<dbReference type="GO" id="GO:0005085">
    <property type="term" value="F:guanyl-nucleotide exchange factor activity"/>
    <property type="evidence" value="ECO:0007669"/>
    <property type="project" value="UniProtKB-KW"/>
</dbReference>
<dbReference type="GO" id="GO:0016020">
    <property type="term" value="C:membrane"/>
    <property type="evidence" value="ECO:0007669"/>
    <property type="project" value="UniProtKB-SubCell"/>
</dbReference>
<evidence type="ECO:0000256" key="5">
    <source>
        <dbReference type="ARBA" id="ARBA00023136"/>
    </source>
</evidence>
<feature type="domain" description="Ras-GAP" evidence="6">
    <location>
        <begin position="156"/>
        <end position="376"/>
    </location>
</feature>
<dbReference type="PANTHER" id="PTHR23101:SF25">
    <property type="entry name" value="GTPASE-ACTIVATING PROTEIN AND VPS9 DOMAIN-CONTAINING PROTEIN 1"/>
    <property type="match status" value="1"/>
</dbReference>
<evidence type="ECO:0000313" key="8">
    <source>
        <dbReference type="EMBL" id="EGG16569.1"/>
    </source>
</evidence>
<evidence type="ECO:0008006" key="10">
    <source>
        <dbReference type="Google" id="ProtNLM"/>
    </source>
</evidence>
<dbReference type="OrthoDB" id="10264848at2759"/>
<keyword evidence="9" id="KW-1185">Reference proteome</keyword>
<dbReference type="GO" id="GO:0006897">
    <property type="term" value="P:endocytosis"/>
    <property type="evidence" value="ECO:0007669"/>
    <property type="project" value="UniProtKB-KW"/>
</dbReference>
<evidence type="ECO:0000256" key="3">
    <source>
        <dbReference type="ARBA" id="ARBA00022583"/>
    </source>
</evidence>
<keyword evidence="5" id="KW-0472">Membrane</keyword>
<dbReference type="PROSITE" id="PS50018">
    <property type="entry name" value="RAS_GTPASE_ACTIV_2"/>
    <property type="match status" value="1"/>
</dbReference>
<dbReference type="InterPro" id="IPR003123">
    <property type="entry name" value="VPS9"/>
</dbReference>
<protein>
    <recommendedName>
        <fullName evidence="10">RasGTPase-activating protein</fullName>
    </recommendedName>
</protein>
<feature type="domain" description="VPS9" evidence="7">
    <location>
        <begin position="721"/>
        <end position="861"/>
    </location>
</feature>
<dbReference type="EMBL" id="GL883023">
    <property type="protein sequence ID" value="EGG16569.1"/>
    <property type="molecule type" value="Genomic_DNA"/>
</dbReference>
<keyword evidence="4" id="KW-0344">Guanine-nucleotide releasing factor</keyword>